<dbReference type="SUPFAM" id="SSF101908">
    <property type="entry name" value="Putative isomerase YbhE"/>
    <property type="match status" value="1"/>
</dbReference>
<dbReference type="STRING" id="386301.SAMN05216282_11084"/>
<protein>
    <recommendedName>
        <fullName evidence="4">SbsA Ig-like domain-containing protein</fullName>
    </recommendedName>
</protein>
<evidence type="ECO:0008006" key="4">
    <source>
        <dbReference type="Google" id="ProtNLM"/>
    </source>
</evidence>
<dbReference type="AlphaFoldDB" id="A0A1G9DXR6"/>
<dbReference type="Proteomes" id="UP000198701">
    <property type="component" value="Unassembled WGS sequence"/>
</dbReference>
<dbReference type="OrthoDB" id="5057864at2"/>
<gene>
    <name evidence="2" type="ORF">SAMN05216282_11084</name>
</gene>
<evidence type="ECO:0000313" key="3">
    <source>
        <dbReference type="Proteomes" id="UP000198701"/>
    </source>
</evidence>
<keyword evidence="3" id="KW-1185">Reference proteome</keyword>
<name>A0A1G9DXR6_9MICO</name>
<accession>A0A1G9DXR6</accession>
<dbReference type="EMBL" id="FNFU01000010">
    <property type="protein sequence ID" value="SDK68681.1"/>
    <property type="molecule type" value="Genomic_DNA"/>
</dbReference>
<dbReference type="RefSeq" id="WP_092323695.1">
    <property type="nucleotide sequence ID" value="NZ_FNFU01000010.1"/>
</dbReference>
<keyword evidence="1" id="KW-0732">Signal</keyword>
<feature type="chain" id="PRO_5041051201" description="SbsA Ig-like domain-containing protein" evidence="1">
    <location>
        <begin position="21"/>
        <end position="462"/>
    </location>
</feature>
<organism evidence="2 3">
    <name type="scientific">Cryobacterium psychrotolerans</name>
    <dbReference type="NCBI Taxonomy" id="386301"/>
    <lineage>
        <taxon>Bacteria</taxon>
        <taxon>Bacillati</taxon>
        <taxon>Actinomycetota</taxon>
        <taxon>Actinomycetes</taxon>
        <taxon>Micrococcales</taxon>
        <taxon>Microbacteriaceae</taxon>
        <taxon>Cryobacterium</taxon>
    </lineage>
</organism>
<proteinExistence type="predicted"/>
<evidence type="ECO:0000313" key="2">
    <source>
        <dbReference type="EMBL" id="SDK68681.1"/>
    </source>
</evidence>
<sequence>MRLFSGTVAILAVVVGALTAANFTQGPRLTSAELNLEGAVARSGQRLLLQTNQPLVSVDEKQVTVEPKTDVTATVADSAITIQFTGILRYNTTYTVKVRGVQGTSQDATSTLEHSFTTPDSDIYSLQRDVRVDDAGLKRSDTIRRTTILGRGSGEAVFSAPRIQEYGVLADALAVVTIGEDETSSLEIVSLSGAAQVPVPLPTEGTVKRLRTAASENLIAYTFTSSPTAPGPKYRDTPFVYDLAAGSGLPTEVAGLDGRPMSVVDLDFIPGTTSLVVQAEDENVFLLDALKEGKKGTLTPLGQHSEIRGFIPGTKELVVADPTQGATIDLTDGTVTVLDLAESVLSDTAYPGQLVLLDGQGRYARQFDQESTDTTEMISAITVTDDNGSKIVYQTPSESSRVRNFCVSPNGQFLAAEIFSTDGKSDSYPNLPATTGLTIVLIDLETGASNRSISGFLPGWCR</sequence>
<reference evidence="2 3" key="1">
    <citation type="submission" date="2016-10" db="EMBL/GenBank/DDBJ databases">
        <authorList>
            <person name="de Groot N.N."/>
        </authorList>
    </citation>
    <scope>NUCLEOTIDE SEQUENCE [LARGE SCALE GENOMIC DNA]</scope>
    <source>
        <strain evidence="2 3">CGMCC 1.5382</strain>
    </source>
</reference>
<evidence type="ECO:0000256" key="1">
    <source>
        <dbReference type="SAM" id="SignalP"/>
    </source>
</evidence>
<feature type="signal peptide" evidence="1">
    <location>
        <begin position="1"/>
        <end position="20"/>
    </location>
</feature>